<proteinExistence type="inferred from homology"/>
<accession>A0A100JY19</accession>
<gene>
    <name evidence="3" type="primary">yciK</name>
    <name evidence="3" type="ORF">SsS58_08238</name>
</gene>
<comment type="similarity">
    <text evidence="1">Belongs to the short-chain dehydrogenases/reductases (SDR) family.</text>
</comment>
<dbReference type="OrthoDB" id="9785826at2"/>
<dbReference type="InterPro" id="IPR036291">
    <property type="entry name" value="NAD(P)-bd_dom_sf"/>
</dbReference>
<dbReference type="PANTHER" id="PTHR24320:SF274">
    <property type="entry name" value="CHAIN DEHYDROGENASE, PUTATIVE (AFU_ORTHOLOGUE AFUA_4G00440)-RELATED"/>
    <property type="match status" value="1"/>
</dbReference>
<evidence type="ECO:0000313" key="4">
    <source>
        <dbReference type="Proteomes" id="UP000067448"/>
    </source>
</evidence>
<dbReference type="InterPro" id="IPR002347">
    <property type="entry name" value="SDR_fam"/>
</dbReference>
<reference evidence="4" key="3">
    <citation type="submission" date="2016-02" db="EMBL/GenBank/DDBJ databases">
        <title>Draft genome of pathogenic Streptomyces sp. in Japan.</title>
        <authorList>
            <person name="Tomihama T."/>
            <person name="Ikenaga M."/>
            <person name="Sakai M."/>
            <person name="Okubo T."/>
            <person name="Ikeda S."/>
        </authorList>
    </citation>
    <scope>NUCLEOTIDE SEQUENCE [LARGE SCALE GENOMIC DNA]</scope>
    <source>
        <strain evidence="4">S58</strain>
    </source>
</reference>
<dbReference type="Proteomes" id="UP000067448">
    <property type="component" value="Unassembled WGS sequence"/>
</dbReference>
<organism evidence="3 4">
    <name type="scientific">Streptomyces scabiei</name>
    <dbReference type="NCBI Taxonomy" id="1930"/>
    <lineage>
        <taxon>Bacteria</taxon>
        <taxon>Bacillati</taxon>
        <taxon>Actinomycetota</taxon>
        <taxon>Actinomycetes</taxon>
        <taxon>Kitasatosporales</taxon>
        <taxon>Streptomycetaceae</taxon>
        <taxon>Streptomyces</taxon>
    </lineage>
</organism>
<dbReference type="GO" id="GO:0016491">
    <property type="term" value="F:oxidoreductase activity"/>
    <property type="evidence" value="ECO:0007669"/>
    <property type="project" value="UniProtKB-KW"/>
</dbReference>
<evidence type="ECO:0000313" key="3">
    <source>
        <dbReference type="EMBL" id="GAQ67782.1"/>
    </source>
</evidence>
<reference evidence="4" key="1">
    <citation type="submission" date="2015-11" db="EMBL/GenBank/DDBJ databases">
        <authorList>
            <consortium name="Cross-ministerial Strategic Innovation Promotion Program (SIP) consortium"/>
            <person name="Tomihama T."/>
            <person name="Ikenaga M."/>
            <person name="Sakai M."/>
            <person name="Okubo T."/>
            <person name="Ikeda S."/>
        </authorList>
    </citation>
    <scope>NUCLEOTIDE SEQUENCE [LARGE SCALE GENOMIC DNA]</scope>
    <source>
        <strain evidence="4">S58</strain>
    </source>
</reference>
<sequence>MARIFITGSTDGLGLMAAQLLFRQGHTVALHARNDTRARDAHAALPDNAGVVVGDLSSIAQTRDVAAQVNELGTFDAVIHNAGVGYYGRGRVETEDGLSDVFAVNVLAPYLLTALITPPRRLVYLSSGMHHSGDPTLRDPQWATRPWQGSQAYSESKFHVTALMLAVARKWPEVLSNAVDPGWVPTKMGGNSATDDLRLAPVTQAWLAAGDDPEALVTGRYFHHQQPRRPHPATQSPEVQDRLLAYCADLTEVELPTAVSAD</sequence>
<protein>
    <submittedName>
        <fullName evidence="3">Putative oxidoreductase YciK</fullName>
    </submittedName>
</protein>
<dbReference type="RefSeq" id="WP_013002524.1">
    <property type="nucleotide sequence ID" value="NZ_BCMM01000066.1"/>
</dbReference>
<reference evidence="3 4" key="2">
    <citation type="journal article" date="2016" name="Genome Announc.">
        <title>Draft Genome Sequences of Streptomyces scabiei S58, Streptomyces turgidiscabies T45, and Streptomyces acidiscabies a10, the Pathogens of Potato Common Scab, Isolated in Japan.</title>
        <authorList>
            <person name="Tomihama T."/>
            <person name="Nishi Y."/>
            <person name="Sakai M."/>
            <person name="Ikenaga M."/>
            <person name="Okubo T."/>
            <person name="Ikeda S."/>
        </authorList>
    </citation>
    <scope>NUCLEOTIDE SEQUENCE [LARGE SCALE GENOMIC DNA]</scope>
    <source>
        <strain evidence="3 4">S58</strain>
    </source>
</reference>
<comment type="caution">
    <text evidence="3">The sequence shown here is derived from an EMBL/GenBank/DDBJ whole genome shotgun (WGS) entry which is preliminary data.</text>
</comment>
<dbReference type="OMA" id="NHTVYLH"/>
<dbReference type="SUPFAM" id="SSF51735">
    <property type="entry name" value="NAD(P)-binding Rossmann-fold domains"/>
    <property type="match status" value="1"/>
</dbReference>
<name>A0A100JY19_STRSC</name>
<dbReference type="Pfam" id="PF00106">
    <property type="entry name" value="adh_short"/>
    <property type="match status" value="1"/>
</dbReference>
<dbReference type="Gene3D" id="3.40.50.720">
    <property type="entry name" value="NAD(P)-binding Rossmann-like Domain"/>
    <property type="match status" value="1"/>
</dbReference>
<dbReference type="GeneID" id="79932523"/>
<dbReference type="EMBL" id="BCMM01000066">
    <property type="protein sequence ID" value="GAQ67782.1"/>
    <property type="molecule type" value="Genomic_DNA"/>
</dbReference>
<dbReference type="PRINTS" id="PR00081">
    <property type="entry name" value="GDHRDH"/>
</dbReference>
<dbReference type="AlphaFoldDB" id="A0A100JY19"/>
<keyword evidence="2" id="KW-0560">Oxidoreductase</keyword>
<evidence type="ECO:0000256" key="2">
    <source>
        <dbReference type="ARBA" id="ARBA00023002"/>
    </source>
</evidence>
<dbReference type="PANTHER" id="PTHR24320">
    <property type="entry name" value="RETINOL DEHYDROGENASE"/>
    <property type="match status" value="1"/>
</dbReference>
<evidence type="ECO:0000256" key="1">
    <source>
        <dbReference type="ARBA" id="ARBA00006484"/>
    </source>
</evidence>